<keyword evidence="3" id="KW-0722">Serine protease inhibitor</keyword>
<dbReference type="InterPro" id="IPR036186">
    <property type="entry name" value="Serpin_sf"/>
</dbReference>
<proteinExistence type="inferred from homology"/>
<gene>
    <name evidence="8" type="ORF">RDWZM_001393</name>
</gene>
<dbReference type="Gene3D" id="2.30.39.10">
    <property type="entry name" value="Alpha-1-antitrypsin, domain 1"/>
    <property type="match status" value="1"/>
</dbReference>
<evidence type="ECO:0000313" key="9">
    <source>
        <dbReference type="Proteomes" id="UP001142055"/>
    </source>
</evidence>
<reference evidence="8" key="1">
    <citation type="submission" date="2022-12" db="EMBL/GenBank/DDBJ databases">
        <title>Genome assemblies of Blomia tropicalis.</title>
        <authorList>
            <person name="Cui Y."/>
        </authorList>
    </citation>
    <scope>NUCLEOTIDE SEQUENCE</scope>
    <source>
        <tissue evidence="8">Adult mites</tissue>
    </source>
</reference>
<dbReference type="SMART" id="SM00093">
    <property type="entry name" value="SERPIN"/>
    <property type="match status" value="1"/>
</dbReference>
<keyword evidence="4" id="KW-0325">Glycoprotein</keyword>
<evidence type="ECO:0000256" key="6">
    <source>
        <dbReference type="SAM" id="SignalP"/>
    </source>
</evidence>
<evidence type="ECO:0000256" key="1">
    <source>
        <dbReference type="ARBA" id="ARBA00009500"/>
    </source>
</evidence>
<keyword evidence="6" id="KW-0732">Signal</keyword>
<dbReference type="Gene3D" id="3.30.497.10">
    <property type="entry name" value="Antithrombin, subunit I, domain 2"/>
    <property type="match status" value="1"/>
</dbReference>
<evidence type="ECO:0000313" key="8">
    <source>
        <dbReference type="EMBL" id="KAJ6222848.1"/>
    </source>
</evidence>
<accession>A0A9Q0RNX0</accession>
<dbReference type="InterPro" id="IPR023795">
    <property type="entry name" value="Serpin_CS"/>
</dbReference>
<dbReference type="PROSITE" id="PS00284">
    <property type="entry name" value="SERPIN"/>
    <property type="match status" value="1"/>
</dbReference>
<dbReference type="CDD" id="cd19588">
    <property type="entry name" value="serpin_miropin-like"/>
    <property type="match status" value="1"/>
</dbReference>
<dbReference type="InterPro" id="IPR000215">
    <property type="entry name" value="Serpin_fam"/>
</dbReference>
<dbReference type="PANTHER" id="PTHR11461:SF211">
    <property type="entry name" value="GH10112P-RELATED"/>
    <property type="match status" value="1"/>
</dbReference>
<comment type="caution">
    <text evidence="8">The sequence shown here is derived from an EMBL/GenBank/DDBJ whole genome shotgun (WGS) entry which is preliminary data.</text>
</comment>
<evidence type="ECO:0000256" key="5">
    <source>
        <dbReference type="RuleBase" id="RU000411"/>
    </source>
</evidence>
<dbReference type="EMBL" id="JAPWDV010000001">
    <property type="protein sequence ID" value="KAJ6222848.1"/>
    <property type="molecule type" value="Genomic_DNA"/>
</dbReference>
<evidence type="ECO:0000256" key="3">
    <source>
        <dbReference type="ARBA" id="ARBA00022900"/>
    </source>
</evidence>
<dbReference type="InterPro" id="IPR042185">
    <property type="entry name" value="Serpin_sf_2"/>
</dbReference>
<keyword evidence="9" id="KW-1185">Reference proteome</keyword>
<feature type="signal peptide" evidence="6">
    <location>
        <begin position="1"/>
        <end position="20"/>
    </location>
</feature>
<evidence type="ECO:0000259" key="7">
    <source>
        <dbReference type="SMART" id="SM00093"/>
    </source>
</evidence>
<protein>
    <recommendedName>
        <fullName evidence="7">Serpin domain-containing protein</fullName>
    </recommendedName>
</protein>
<evidence type="ECO:0000256" key="2">
    <source>
        <dbReference type="ARBA" id="ARBA00022690"/>
    </source>
</evidence>
<dbReference type="GO" id="GO:0004867">
    <property type="term" value="F:serine-type endopeptidase inhibitor activity"/>
    <property type="evidence" value="ECO:0007669"/>
    <property type="project" value="UniProtKB-KW"/>
</dbReference>
<dbReference type="AlphaFoldDB" id="A0A9Q0RNX0"/>
<feature type="chain" id="PRO_5040214004" description="Serpin domain-containing protein" evidence="6">
    <location>
        <begin position="21"/>
        <end position="366"/>
    </location>
</feature>
<dbReference type="PANTHER" id="PTHR11461">
    <property type="entry name" value="SERINE PROTEASE INHIBITOR, SERPIN"/>
    <property type="match status" value="1"/>
</dbReference>
<organism evidence="8 9">
    <name type="scientific">Blomia tropicalis</name>
    <name type="common">Mite</name>
    <dbReference type="NCBI Taxonomy" id="40697"/>
    <lineage>
        <taxon>Eukaryota</taxon>
        <taxon>Metazoa</taxon>
        <taxon>Ecdysozoa</taxon>
        <taxon>Arthropoda</taxon>
        <taxon>Chelicerata</taxon>
        <taxon>Arachnida</taxon>
        <taxon>Acari</taxon>
        <taxon>Acariformes</taxon>
        <taxon>Sarcoptiformes</taxon>
        <taxon>Astigmata</taxon>
        <taxon>Glycyphagoidea</taxon>
        <taxon>Echimyopodidae</taxon>
        <taxon>Blomia</taxon>
    </lineage>
</organism>
<dbReference type="Pfam" id="PF00079">
    <property type="entry name" value="Serpin"/>
    <property type="match status" value="1"/>
</dbReference>
<dbReference type="Gene3D" id="1.10.287.580">
    <property type="entry name" value="Helix hairpin bin"/>
    <property type="match status" value="1"/>
</dbReference>
<dbReference type="OMA" id="IRDNTHN"/>
<sequence length="366" mass="41601">MSKFESIFCLLAILVGLTCAISDNWKQVAIASDQFDVKLLQEIEKESNGDNVFISSFSVNTVLAMLIAGGNGKTYEEIHNTIGIANAIAIQQNRAILESFMKNITTYFDAEVFVENFTKTNSIDELNEWVNEKTNKKITKLFDSPLSADTVMVLMNAIYFNGIWHTEFNQSLTKSAPFYVCKNQSESVEMMTKHDKYKYAQFDDGQLLSIPYKNNTMSMLVFLSKESRQNSISLSLNDINLETRIKQLKTVNLTLHFPKFKLSKSYQLNKALNSLGIREAFTKQADFSNINRNHNLFVSKVLHKTFIDVNEKGSEAAAVTGIVLETLSIHNTPRELKVNRPFMFFIRDNTHNVNLFSGIISKPTYQ</sequence>
<feature type="domain" description="Serpin" evidence="7">
    <location>
        <begin position="37"/>
        <end position="363"/>
    </location>
</feature>
<dbReference type="InterPro" id="IPR042178">
    <property type="entry name" value="Serpin_sf_1"/>
</dbReference>
<dbReference type="GO" id="GO:0005615">
    <property type="term" value="C:extracellular space"/>
    <property type="evidence" value="ECO:0007669"/>
    <property type="project" value="InterPro"/>
</dbReference>
<keyword evidence="2" id="KW-0646">Protease inhibitor</keyword>
<dbReference type="Proteomes" id="UP001142055">
    <property type="component" value="Chromosome 1"/>
</dbReference>
<name>A0A9Q0RNX0_BLOTA</name>
<evidence type="ECO:0000256" key="4">
    <source>
        <dbReference type="ARBA" id="ARBA00023180"/>
    </source>
</evidence>
<comment type="similarity">
    <text evidence="1 5">Belongs to the serpin family.</text>
</comment>
<dbReference type="InterPro" id="IPR023796">
    <property type="entry name" value="Serpin_dom"/>
</dbReference>
<dbReference type="SUPFAM" id="SSF56574">
    <property type="entry name" value="Serpins"/>
    <property type="match status" value="1"/>
</dbReference>